<evidence type="ECO:0000259" key="3">
    <source>
        <dbReference type="SMART" id="SM00499"/>
    </source>
</evidence>
<reference evidence="4 5" key="1">
    <citation type="submission" date="2018-04" db="EMBL/GenBank/DDBJ databases">
        <authorList>
            <person name="Vogel A."/>
        </authorList>
    </citation>
    <scope>NUCLEOTIDE SEQUENCE [LARGE SCALE GENOMIC DNA]</scope>
</reference>
<feature type="domain" description="Bifunctional inhibitor/plant lipid transfer protein/seed storage helical" evidence="3">
    <location>
        <begin position="59"/>
        <end position="142"/>
    </location>
</feature>
<organism evidence="4 5">
    <name type="scientific">Cuscuta campestris</name>
    <dbReference type="NCBI Taxonomy" id="132261"/>
    <lineage>
        <taxon>Eukaryota</taxon>
        <taxon>Viridiplantae</taxon>
        <taxon>Streptophyta</taxon>
        <taxon>Embryophyta</taxon>
        <taxon>Tracheophyta</taxon>
        <taxon>Spermatophyta</taxon>
        <taxon>Magnoliopsida</taxon>
        <taxon>eudicotyledons</taxon>
        <taxon>Gunneridae</taxon>
        <taxon>Pentapetalae</taxon>
        <taxon>asterids</taxon>
        <taxon>lamiids</taxon>
        <taxon>Solanales</taxon>
        <taxon>Convolvulaceae</taxon>
        <taxon>Cuscuteae</taxon>
        <taxon>Cuscuta</taxon>
        <taxon>Cuscuta subgen. Grammica</taxon>
        <taxon>Cuscuta sect. Cleistogrammica</taxon>
    </lineage>
</organism>
<feature type="signal peptide" evidence="2">
    <location>
        <begin position="1"/>
        <end position="24"/>
    </location>
</feature>
<gene>
    <name evidence="4" type="ORF">CCAM_LOCUS43986</name>
</gene>
<dbReference type="InterPro" id="IPR016140">
    <property type="entry name" value="Bifunc_inhib/LTP/seed_store"/>
</dbReference>
<accession>A0A484NM21</accession>
<dbReference type="InterPro" id="IPR036312">
    <property type="entry name" value="Bifun_inhib/LTP/seed_sf"/>
</dbReference>
<dbReference type="AlphaFoldDB" id="A0A484NM21"/>
<protein>
    <recommendedName>
        <fullName evidence="3">Bifunctional inhibitor/plant lipid transfer protein/seed storage helical domain-containing protein</fullName>
    </recommendedName>
</protein>
<dbReference type="Gene3D" id="1.10.110.10">
    <property type="entry name" value="Plant lipid-transfer and hydrophobic proteins"/>
    <property type="match status" value="1"/>
</dbReference>
<dbReference type="InterPro" id="IPR027923">
    <property type="entry name" value="Hydrophob_seed_dom"/>
</dbReference>
<keyword evidence="2" id="KW-0732">Signal</keyword>
<dbReference type="PANTHER" id="PTHR31731">
    <property type="match status" value="1"/>
</dbReference>
<proteinExistence type="predicted"/>
<dbReference type="CDD" id="cd01958">
    <property type="entry name" value="HPS_like"/>
    <property type="match status" value="1"/>
</dbReference>
<evidence type="ECO:0000313" key="4">
    <source>
        <dbReference type="EMBL" id="VFR02211.1"/>
    </source>
</evidence>
<sequence>MAKSFASLALLLTLNLIFFTLVTSTYVPCPPPPSKGGAGPSGGHSHHGHHHHGHSKAKCPRDTLKLRACGDLLNDLVHLVVGSAAQSQCCPLIEDLVDLDAAVCLCTAVKANVLGLINLQLPLSLSLILNNCGKNLPEGFQCQ</sequence>
<dbReference type="SUPFAM" id="SSF47699">
    <property type="entry name" value="Bifunctional inhibitor/lipid-transfer protein/seed storage 2S albumin"/>
    <property type="match status" value="1"/>
</dbReference>
<dbReference type="OrthoDB" id="1935738at2759"/>
<evidence type="ECO:0000256" key="1">
    <source>
        <dbReference type="SAM" id="MobiDB-lite"/>
    </source>
</evidence>
<name>A0A484NM21_9ASTE</name>
<feature type="region of interest" description="Disordered" evidence="1">
    <location>
        <begin position="32"/>
        <end position="57"/>
    </location>
</feature>
<feature type="compositionally biased region" description="Basic residues" evidence="1">
    <location>
        <begin position="44"/>
        <end position="57"/>
    </location>
</feature>
<dbReference type="SMART" id="SM00499">
    <property type="entry name" value="AAI"/>
    <property type="match status" value="1"/>
</dbReference>
<feature type="chain" id="PRO_5019858729" description="Bifunctional inhibitor/plant lipid transfer protein/seed storage helical domain-containing protein" evidence="2">
    <location>
        <begin position="25"/>
        <end position="143"/>
    </location>
</feature>
<dbReference type="Proteomes" id="UP000595140">
    <property type="component" value="Unassembled WGS sequence"/>
</dbReference>
<dbReference type="Pfam" id="PF14547">
    <property type="entry name" value="Hydrophob_seed"/>
    <property type="match status" value="1"/>
</dbReference>
<dbReference type="InterPro" id="IPR051636">
    <property type="entry name" value="Plant_LTP/defense-related"/>
</dbReference>
<evidence type="ECO:0000256" key="2">
    <source>
        <dbReference type="SAM" id="SignalP"/>
    </source>
</evidence>
<keyword evidence="5" id="KW-1185">Reference proteome</keyword>
<evidence type="ECO:0000313" key="5">
    <source>
        <dbReference type="Proteomes" id="UP000595140"/>
    </source>
</evidence>
<dbReference type="EMBL" id="OOIL02006793">
    <property type="protein sequence ID" value="VFR02211.1"/>
    <property type="molecule type" value="Genomic_DNA"/>
</dbReference>